<dbReference type="Proteomes" id="UP001153678">
    <property type="component" value="Unassembled WGS sequence"/>
</dbReference>
<keyword evidence="3" id="KW-1185">Reference proteome</keyword>
<dbReference type="OrthoDB" id="2423255at2759"/>
<accession>A0A9W4WYH9</accession>
<proteinExistence type="predicted"/>
<dbReference type="EMBL" id="CAMKVN010001015">
    <property type="protein sequence ID" value="CAI2173075.1"/>
    <property type="molecule type" value="Genomic_DNA"/>
</dbReference>
<evidence type="ECO:0000313" key="2">
    <source>
        <dbReference type="EMBL" id="CAI2173075.1"/>
    </source>
</evidence>
<sequence length="254" mass="30264">MQELQQKSNELLQEEIRRAIREKLSRFTFPCPHCREDINDEHFIKELEQQKIYENFQAVKELKETIKHHEQKIVYLQAPEHIENSIRVKKLEEEKKELNSKYQSKIDNLQTQNQDLQKQILAKQEQIQNLVLRQKGQGKGQDFEKWFYEELVKVFDGQDRITDVSKDNSWVEKLERDMVFHHADYGFIVAACEGDKIIRSAKTTDPRKKIYISGDNINLFLAIKTIRELLITRHNLTKADDSNNKEQKLKKIEE</sequence>
<name>A0A9W4WYH9_9GLOM</name>
<comment type="caution">
    <text evidence="2">The sequence shown here is derived from an EMBL/GenBank/DDBJ whole genome shotgun (WGS) entry which is preliminary data.</text>
</comment>
<evidence type="ECO:0000256" key="1">
    <source>
        <dbReference type="SAM" id="Coils"/>
    </source>
</evidence>
<reference evidence="2" key="1">
    <citation type="submission" date="2022-08" db="EMBL/GenBank/DDBJ databases">
        <authorList>
            <person name="Kallberg Y."/>
            <person name="Tangrot J."/>
            <person name="Rosling A."/>
        </authorList>
    </citation>
    <scope>NUCLEOTIDE SEQUENCE</scope>
    <source>
        <strain evidence="2">Wild A</strain>
    </source>
</reference>
<protein>
    <submittedName>
        <fullName evidence="2">5281_t:CDS:1</fullName>
    </submittedName>
</protein>
<dbReference type="AlphaFoldDB" id="A0A9W4WYH9"/>
<feature type="coiled-coil region" evidence="1">
    <location>
        <begin position="81"/>
        <end position="133"/>
    </location>
</feature>
<evidence type="ECO:0000313" key="3">
    <source>
        <dbReference type="Proteomes" id="UP001153678"/>
    </source>
</evidence>
<gene>
    <name evidence="2" type="ORF">FWILDA_LOCUS5902</name>
</gene>
<organism evidence="2 3">
    <name type="scientific">Funneliformis geosporum</name>
    <dbReference type="NCBI Taxonomy" id="1117311"/>
    <lineage>
        <taxon>Eukaryota</taxon>
        <taxon>Fungi</taxon>
        <taxon>Fungi incertae sedis</taxon>
        <taxon>Mucoromycota</taxon>
        <taxon>Glomeromycotina</taxon>
        <taxon>Glomeromycetes</taxon>
        <taxon>Glomerales</taxon>
        <taxon>Glomeraceae</taxon>
        <taxon>Funneliformis</taxon>
    </lineage>
</organism>
<keyword evidence="1" id="KW-0175">Coiled coil</keyword>